<dbReference type="InterPro" id="IPR013324">
    <property type="entry name" value="RNA_pol_sigma_r3/r4-like"/>
</dbReference>
<organism evidence="1 3">
    <name type="scientific">Agathobacter rectalis</name>
    <dbReference type="NCBI Taxonomy" id="39491"/>
    <lineage>
        <taxon>Bacteria</taxon>
        <taxon>Bacillati</taxon>
        <taxon>Bacillota</taxon>
        <taxon>Clostridia</taxon>
        <taxon>Lachnospirales</taxon>
        <taxon>Lachnospiraceae</taxon>
        <taxon>Agathobacter</taxon>
    </lineage>
</organism>
<dbReference type="Proteomes" id="UP000260717">
    <property type="component" value="Unassembled WGS sequence"/>
</dbReference>
<proteinExistence type="predicted"/>
<dbReference type="Gene3D" id="1.10.10.10">
    <property type="entry name" value="Winged helix-like DNA-binding domain superfamily/Winged helix DNA-binding domain"/>
    <property type="match status" value="1"/>
</dbReference>
<name>A0A3E4WRZ5_9FIRM</name>
<dbReference type="EMBL" id="QSTI01000029">
    <property type="protein sequence ID" value="RGM45041.1"/>
    <property type="molecule type" value="Genomic_DNA"/>
</dbReference>
<dbReference type="EMBL" id="QRXR01000018">
    <property type="protein sequence ID" value="RGU22350.1"/>
    <property type="molecule type" value="Genomic_DNA"/>
</dbReference>
<reference evidence="3 4" key="1">
    <citation type="submission" date="2018-08" db="EMBL/GenBank/DDBJ databases">
        <title>A genome reference for cultivated species of the human gut microbiota.</title>
        <authorList>
            <person name="Zou Y."/>
            <person name="Xue W."/>
            <person name="Luo G."/>
        </authorList>
    </citation>
    <scope>NUCLEOTIDE SEQUENCE [LARGE SCALE GENOMIC DNA]</scope>
    <source>
        <strain evidence="2 4">AF17-27</strain>
        <strain evidence="1 3">OM08-12AT</strain>
    </source>
</reference>
<evidence type="ECO:0000313" key="2">
    <source>
        <dbReference type="EMBL" id="RGU22350.1"/>
    </source>
</evidence>
<comment type="caution">
    <text evidence="1">The sequence shown here is derived from an EMBL/GenBank/DDBJ whole genome shotgun (WGS) entry which is preliminary data.</text>
</comment>
<dbReference type="SUPFAM" id="SSF88659">
    <property type="entry name" value="Sigma3 and sigma4 domains of RNA polymerase sigma factors"/>
    <property type="match status" value="1"/>
</dbReference>
<dbReference type="InterPro" id="IPR036388">
    <property type="entry name" value="WH-like_DNA-bd_sf"/>
</dbReference>
<dbReference type="Proteomes" id="UP000283765">
    <property type="component" value="Unassembled WGS sequence"/>
</dbReference>
<evidence type="ECO:0000313" key="1">
    <source>
        <dbReference type="EMBL" id="RGM45041.1"/>
    </source>
</evidence>
<dbReference type="AlphaFoldDB" id="A0A3E4WRZ5"/>
<evidence type="ECO:0000313" key="3">
    <source>
        <dbReference type="Proteomes" id="UP000260717"/>
    </source>
</evidence>
<sequence>MLRYWYFLSVKEITEECKMSKSQVEVALFRMRKLLKEEFEERGYIHG</sequence>
<gene>
    <name evidence="2" type="ORF">DWW89_11340</name>
    <name evidence="1" type="ORF">DXC13_13625</name>
</gene>
<evidence type="ECO:0008006" key="5">
    <source>
        <dbReference type="Google" id="ProtNLM"/>
    </source>
</evidence>
<accession>A0A3E4WRZ5</accession>
<evidence type="ECO:0000313" key="4">
    <source>
        <dbReference type="Proteomes" id="UP000283765"/>
    </source>
</evidence>
<protein>
    <recommendedName>
        <fullName evidence="5">Sigma-70 family RNA polymerase sigma factor</fullName>
    </recommendedName>
</protein>